<dbReference type="PROSITE" id="PS00395">
    <property type="entry name" value="ALANINE_RACEMASE"/>
    <property type="match status" value="1"/>
</dbReference>
<dbReference type="Pfam" id="PF01168">
    <property type="entry name" value="Ala_racemase_N"/>
    <property type="match status" value="1"/>
</dbReference>
<feature type="transmembrane region" description="Helical" evidence="5">
    <location>
        <begin position="294"/>
        <end position="314"/>
    </location>
</feature>
<keyword evidence="5" id="KW-1133">Transmembrane helix</keyword>
<evidence type="ECO:0000256" key="1">
    <source>
        <dbReference type="ARBA" id="ARBA00001933"/>
    </source>
</evidence>
<dbReference type="Gene3D" id="2.40.37.10">
    <property type="entry name" value="Lyase, Ornithine Decarboxylase, Chain A, domain 1"/>
    <property type="match status" value="1"/>
</dbReference>
<feature type="transmembrane region" description="Helical" evidence="5">
    <location>
        <begin position="75"/>
        <end position="92"/>
    </location>
</feature>
<keyword evidence="5" id="KW-0472">Membrane</keyword>
<feature type="domain" description="Alanine racemase C-terminal" evidence="6">
    <location>
        <begin position="561"/>
        <end position="690"/>
    </location>
</feature>
<sequence length="708" mass="77807">MMRRQSPALDGFRLMAAVLVVAIHTSPLAGLSVGLDFWLTRVAARVAVPFFLMISGYFLARNQWKGTGKFIKKTLLLYGAAIVLYLPLNLYAGGFSFSQWLRAVLWEGTLYHLWYFPALIWGVMLTRLLLRLEERPALAAAVVLYLIGLGGDSYYGIVSRLPVFRHFYDWIFAITEYTRNGVFLVPLFLLLGARSIRLRAKVSAAGFCLVLSGMSLEAFFLRSMDVQRHDSMYLLLPLCMIFLFSLLLGCNHGRIHAARDLSLLIYLLHPACIVMVRALARLTHTWSVFVESSLPHFLAVLSLTVALSLILYRLRPLPSPARSRAWREIDLDALRSNARLLTQAAGPGCELMAVVKADAYGHGAKEVARTLQRDGIRAFAVACPAEGIALRRAGIRGCILILGWTPPEQAPLLARWRLTQTVADIEHGRALANAGYHVHVHLAVDTGMHRLGIPADDIAAIAEMYRLPGIRVDGIFSHLCVSDSLLADNVEYTNRQAGAFSHAVQQLTDMGIHPGKTHLMASYGILNRSCEGTDYARAGIVLYGIYSDDSPVCRNLDLRPVLSLRARIASVRSLAPGDTAGYGRAFTASRPTRLAAVTIGYADGLPRCLAERGGRVLIRGIPCPMVGRMCMDQLLVDVTDVADTAPGDMVTLIGRDSMAEIRAETVAEQCGTITNELLSRLGHRLPVVAAGQNRSLPHMLKAVLSEYL</sequence>
<dbReference type="PRINTS" id="PR00992">
    <property type="entry name" value="ALARACEMASE"/>
</dbReference>
<dbReference type="EC" id="5.1.1.1" evidence="4"/>
<feature type="transmembrane region" description="Helical" evidence="5">
    <location>
        <begin position="233"/>
        <end position="251"/>
    </location>
</feature>
<feature type="transmembrane region" description="Helical" evidence="5">
    <location>
        <begin position="202"/>
        <end position="221"/>
    </location>
</feature>
<comment type="catalytic activity">
    <reaction evidence="4">
        <text>L-alanine = D-alanine</text>
        <dbReference type="Rhea" id="RHEA:20249"/>
        <dbReference type="ChEBI" id="CHEBI:57416"/>
        <dbReference type="ChEBI" id="CHEBI:57972"/>
        <dbReference type="EC" id="5.1.1.1"/>
    </reaction>
</comment>
<protein>
    <recommendedName>
        <fullName evidence="4">Alanine racemase</fullName>
        <ecNumber evidence="4">5.1.1.1</ecNumber>
    </recommendedName>
</protein>
<dbReference type="NCBIfam" id="NF033131">
    <property type="entry name" value="vanT-G-Cterm"/>
    <property type="match status" value="1"/>
</dbReference>
<evidence type="ECO:0000256" key="3">
    <source>
        <dbReference type="ARBA" id="ARBA00023235"/>
    </source>
</evidence>
<feature type="active site" description="Proton acceptor; specific for L-alanine" evidence="4">
    <location>
        <position position="582"/>
    </location>
</feature>
<comment type="function">
    <text evidence="4">Catalyzes the interconversion of L-alanine and D-alanine. May also act on other amino acids.</text>
</comment>
<keyword evidence="2 4" id="KW-0663">Pyridoxal phosphate</keyword>
<keyword evidence="8" id="KW-1185">Reference proteome</keyword>
<dbReference type="RefSeq" id="WP_193499957.1">
    <property type="nucleotide sequence ID" value="NZ_JADCKC010000001.1"/>
</dbReference>
<dbReference type="SUPFAM" id="SSF50621">
    <property type="entry name" value="Alanine racemase C-terminal domain-like"/>
    <property type="match status" value="1"/>
</dbReference>
<evidence type="ECO:0000256" key="4">
    <source>
        <dbReference type="HAMAP-Rule" id="MF_01201"/>
    </source>
</evidence>
<evidence type="ECO:0000256" key="5">
    <source>
        <dbReference type="SAM" id="Phobius"/>
    </source>
</evidence>
<dbReference type="PANTHER" id="PTHR30511">
    <property type="entry name" value="ALANINE RACEMASE"/>
    <property type="match status" value="1"/>
</dbReference>
<feature type="transmembrane region" description="Helical" evidence="5">
    <location>
        <begin position="112"/>
        <end position="130"/>
    </location>
</feature>
<comment type="caution">
    <text evidence="7">The sequence shown here is derived from an EMBL/GenBank/DDBJ whole genome shotgun (WGS) entry which is preliminary data.</text>
</comment>
<dbReference type="InterPro" id="IPR000821">
    <property type="entry name" value="Ala_racemase"/>
</dbReference>
<dbReference type="InterPro" id="IPR001608">
    <property type="entry name" value="Ala_racemase_N"/>
</dbReference>
<accession>A0ABR9R0K7</accession>
<dbReference type="InterPro" id="IPR029066">
    <property type="entry name" value="PLP-binding_barrel"/>
</dbReference>
<feature type="binding site" evidence="4">
    <location>
        <position position="450"/>
    </location>
    <ligand>
        <name>substrate</name>
    </ligand>
</feature>
<dbReference type="SUPFAM" id="SSF51419">
    <property type="entry name" value="PLP-binding barrel"/>
    <property type="match status" value="1"/>
</dbReference>
<feature type="transmembrane region" description="Helical" evidence="5">
    <location>
        <begin position="137"/>
        <end position="158"/>
    </location>
</feature>
<feature type="transmembrane region" description="Helical" evidence="5">
    <location>
        <begin position="42"/>
        <end position="60"/>
    </location>
</feature>
<evidence type="ECO:0000259" key="6">
    <source>
        <dbReference type="SMART" id="SM01005"/>
    </source>
</evidence>
<dbReference type="Pfam" id="PF00842">
    <property type="entry name" value="Ala_racemase_C"/>
    <property type="match status" value="1"/>
</dbReference>
<comment type="cofactor">
    <cofactor evidence="1 4">
        <name>pyridoxal 5'-phosphate</name>
        <dbReference type="ChEBI" id="CHEBI:597326"/>
    </cofactor>
</comment>
<dbReference type="SMART" id="SM01005">
    <property type="entry name" value="Ala_racemase_C"/>
    <property type="match status" value="1"/>
</dbReference>
<feature type="transmembrane region" description="Helical" evidence="5">
    <location>
        <begin position="170"/>
        <end position="190"/>
    </location>
</feature>
<dbReference type="NCBIfam" id="TIGR00492">
    <property type="entry name" value="alr"/>
    <property type="match status" value="1"/>
</dbReference>
<comment type="similarity">
    <text evidence="4">Belongs to the alanine racemase family.</text>
</comment>
<evidence type="ECO:0000313" key="8">
    <source>
        <dbReference type="Proteomes" id="UP000768567"/>
    </source>
</evidence>
<feature type="modified residue" description="N6-(pyridoxal phosphate)lysine" evidence="4">
    <location>
        <position position="356"/>
    </location>
</feature>
<keyword evidence="3 4" id="KW-0413">Isomerase</keyword>
<comment type="pathway">
    <text evidence="4">Amino-acid biosynthesis; D-alanine biosynthesis; D-alanine from L-alanine: step 1/1.</text>
</comment>
<dbReference type="InterPro" id="IPR002656">
    <property type="entry name" value="Acyl_transf_3_dom"/>
</dbReference>
<dbReference type="InterPro" id="IPR020622">
    <property type="entry name" value="Ala_racemase_pyridoxalP-BS"/>
</dbReference>
<proteinExistence type="inferred from homology"/>
<evidence type="ECO:0000313" key="7">
    <source>
        <dbReference type="EMBL" id="MBE5036665.1"/>
    </source>
</evidence>
<dbReference type="Gene3D" id="3.20.20.10">
    <property type="entry name" value="Alanine racemase"/>
    <property type="match status" value="1"/>
</dbReference>
<evidence type="ECO:0000256" key="2">
    <source>
        <dbReference type="ARBA" id="ARBA00022898"/>
    </source>
</evidence>
<name>A0ABR9R0K7_9FIRM</name>
<feature type="transmembrane region" description="Helical" evidence="5">
    <location>
        <begin position="12"/>
        <end position="30"/>
    </location>
</feature>
<dbReference type="InterPro" id="IPR011079">
    <property type="entry name" value="Ala_racemase_C"/>
</dbReference>
<dbReference type="EMBL" id="JADCKC010000001">
    <property type="protein sequence ID" value="MBE5036665.1"/>
    <property type="molecule type" value="Genomic_DNA"/>
</dbReference>
<dbReference type="Pfam" id="PF01757">
    <property type="entry name" value="Acyl_transf_3"/>
    <property type="match status" value="1"/>
</dbReference>
<gene>
    <name evidence="7" type="primary">vanT</name>
    <name evidence="7" type="ORF">INF35_02525</name>
</gene>
<dbReference type="Proteomes" id="UP000768567">
    <property type="component" value="Unassembled WGS sequence"/>
</dbReference>
<feature type="transmembrane region" description="Helical" evidence="5">
    <location>
        <begin position="263"/>
        <end position="282"/>
    </location>
</feature>
<dbReference type="HAMAP" id="MF_01201">
    <property type="entry name" value="Ala_racemase"/>
    <property type="match status" value="1"/>
</dbReference>
<feature type="active site" description="Proton acceptor; specific for D-alanine" evidence="4">
    <location>
        <position position="356"/>
    </location>
</feature>
<feature type="binding site" evidence="4">
    <location>
        <position position="631"/>
    </location>
    <ligand>
        <name>substrate</name>
    </ligand>
</feature>
<dbReference type="PANTHER" id="PTHR30511:SF0">
    <property type="entry name" value="ALANINE RACEMASE, CATABOLIC-RELATED"/>
    <property type="match status" value="1"/>
</dbReference>
<organism evidence="7 8">
    <name type="scientific">Gemmiger gallinarum</name>
    <dbReference type="NCBI Taxonomy" id="2779354"/>
    <lineage>
        <taxon>Bacteria</taxon>
        <taxon>Bacillati</taxon>
        <taxon>Bacillota</taxon>
        <taxon>Clostridia</taxon>
        <taxon>Eubacteriales</taxon>
        <taxon>Gemmiger</taxon>
    </lineage>
</organism>
<keyword evidence="5" id="KW-0812">Transmembrane</keyword>
<dbReference type="InterPro" id="IPR009006">
    <property type="entry name" value="Ala_racemase/Decarboxylase_C"/>
</dbReference>
<reference evidence="7 8" key="1">
    <citation type="submission" date="2020-10" db="EMBL/GenBank/DDBJ databases">
        <title>ChiBAC.</title>
        <authorList>
            <person name="Zenner C."/>
            <person name="Hitch T.C.A."/>
            <person name="Clavel T."/>
        </authorList>
    </citation>
    <scope>NUCLEOTIDE SEQUENCE [LARGE SCALE GENOMIC DNA]</scope>
    <source>
        <strain evidence="7 8">DSM 109015</strain>
    </source>
</reference>